<protein>
    <submittedName>
        <fullName evidence="2">Uncharacterized protein</fullName>
    </submittedName>
</protein>
<comment type="caution">
    <text evidence="2">The sequence shown here is derived from an EMBL/GenBank/DDBJ whole genome shotgun (WGS) entry which is preliminary data.</text>
</comment>
<keyword evidence="3" id="KW-1185">Reference proteome</keyword>
<dbReference type="AlphaFoldDB" id="A0A4R0R639"/>
<feature type="region of interest" description="Disordered" evidence="1">
    <location>
        <begin position="1"/>
        <end position="29"/>
    </location>
</feature>
<gene>
    <name evidence="2" type="ORF">EIP91_010315</name>
</gene>
<evidence type="ECO:0000313" key="2">
    <source>
        <dbReference type="EMBL" id="TCD60355.1"/>
    </source>
</evidence>
<proteinExistence type="predicted"/>
<name>A0A4R0R639_9APHY</name>
<reference evidence="2 3" key="1">
    <citation type="submission" date="2018-11" db="EMBL/GenBank/DDBJ databases">
        <title>Genome assembly of Steccherinum ochraceum LE-BIN_3174, the white-rot fungus of the Steccherinaceae family (The Residual Polyporoid clade, Polyporales, Basidiomycota).</title>
        <authorList>
            <person name="Fedorova T.V."/>
            <person name="Glazunova O.A."/>
            <person name="Landesman E.O."/>
            <person name="Moiseenko K.V."/>
            <person name="Psurtseva N.V."/>
            <person name="Savinova O.S."/>
            <person name="Shakhova N.V."/>
            <person name="Tyazhelova T.V."/>
            <person name="Vasina D.V."/>
        </authorList>
    </citation>
    <scope>NUCLEOTIDE SEQUENCE [LARGE SCALE GENOMIC DNA]</scope>
    <source>
        <strain evidence="2 3">LE-BIN_3174</strain>
    </source>
</reference>
<evidence type="ECO:0000313" key="3">
    <source>
        <dbReference type="Proteomes" id="UP000292702"/>
    </source>
</evidence>
<feature type="region of interest" description="Disordered" evidence="1">
    <location>
        <begin position="206"/>
        <end position="350"/>
    </location>
</feature>
<feature type="compositionally biased region" description="Pro residues" evidence="1">
    <location>
        <begin position="315"/>
        <end position="335"/>
    </location>
</feature>
<accession>A0A4R0R639</accession>
<dbReference type="Proteomes" id="UP000292702">
    <property type="component" value="Unassembled WGS sequence"/>
</dbReference>
<dbReference type="EMBL" id="RWJN01000611">
    <property type="protein sequence ID" value="TCD60355.1"/>
    <property type="molecule type" value="Genomic_DNA"/>
</dbReference>
<evidence type="ECO:0000256" key="1">
    <source>
        <dbReference type="SAM" id="MobiDB-lite"/>
    </source>
</evidence>
<organism evidence="2 3">
    <name type="scientific">Steccherinum ochraceum</name>
    <dbReference type="NCBI Taxonomy" id="92696"/>
    <lineage>
        <taxon>Eukaryota</taxon>
        <taxon>Fungi</taxon>
        <taxon>Dikarya</taxon>
        <taxon>Basidiomycota</taxon>
        <taxon>Agaricomycotina</taxon>
        <taxon>Agaricomycetes</taxon>
        <taxon>Polyporales</taxon>
        <taxon>Steccherinaceae</taxon>
        <taxon>Steccherinum</taxon>
    </lineage>
</organism>
<sequence length="414" mass="45670">MVSKKGRKRSARKSGKHPAKPAQPRMSPLRDRLLHTVISLGRSGKYATRPIPIQEVREHLQNTDRKLGRTKDWTARDISLFNKALEQLQRMGHIEYDRYSSVRLLPDGRDVGVVVGRHIKMNSELYTSPDPDDNTFKTKVIIKQCGIEGGKPERLPNHILLARVRKYEAAAGQQAPPPPPLERWDSRCTIWSNDDVDMQEVDDILTPRAGSPVFGPPAPQLEPDDELPQLDFEAPPPAPFPSSPTHMRPHIPPLNAAASYPSPLSVPRPPPIRRVTSQRNANAVAGPSRLRPLRLSASPDPDDDGVPSFSMPEYEPAPLPALPSMSPPPSPPSPSPSTESELRSALAKSEARVAELEAKLASGKAKRAQVTQELNRYKQHTARLQEQLRAMAANAAGWADASLPEVELVESDDE</sequence>
<feature type="compositionally biased region" description="Basic residues" evidence="1">
    <location>
        <begin position="1"/>
        <end position="19"/>
    </location>
</feature>